<reference evidence="4" key="1">
    <citation type="journal article" date="2020" name="Stud. Mycol.">
        <title>101 Dothideomycetes genomes: a test case for predicting lifestyles and emergence of pathogens.</title>
        <authorList>
            <person name="Haridas S."/>
            <person name="Albert R."/>
            <person name="Binder M."/>
            <person name="Bloem J."/>
            <person name="Labutti K."/>
            <person name="Salamov A."/>
            <person name="Andreopoulos B."/>
            <person name="Baker S."/>
            <person name="Barry K."/>
            <person name="Bills G."/>
            <person name="Bluhm B."/>
            <person name="Cannon C."/>
            <person name="Castanera R."/>
            <person name="Culley D."/>
            <person name="Daum C."/>
            <person name="Ezra D."/>
            <person name="Gonzalez J."/>
            <person name="Henrissat B."/>
            <person name="Kuo A."/>
            <person name="Liang C."/>
            <person name="Lipzen A."/>
            <person name="Lutzoni F."/>
            <person name="Magnuson J."/>
            <person name="Mondo S."/>
            <person name="Nolan M."/>
            <person name="Ohm R."/>
            <person name="Pangilinan J."/>
            <person name="Park H.-J."/>
            <person name="Ramirez L."/>
            <person name="Alfaro M."/>
            <person name="Sun H."/>
            <person name="Tritt A."/>
            <person name="Yoshinaga Y."/>
            <person name="Zwiers L.-H."/>
            <person name="Turgeon B."/>
            <person name="Goodwin S."/>
            <person name="Spatafora J."/>
            <person name="Crous P."/>
            <person name="Grigoriev I."/>
        </authorList>
    </citation>
    <scope>NUCLEOTIDE SEQUENCE</scope>
    <source>
        <strain evidence="4">CBS 130266</strain>
    </source>
</reference>
<dbReference type="Gene3D" id="3.40.50.720">
    <property type="entry name" value="NAD(P)-binding Rossmann-like Domain"/>
    <property type="match status" value="1"/>
</dbReference>
<evidence type="ECO:0000256" key="3">
    <source>
        <dbReference type="ARBA" id="ARBA00023002"/>
    </source>
</evidence>
<evidence type="ECO:0000313" key="5">
    <source>
        <dbReference type="Proteomes" id="UP000800235"/>
    </source>
</evidence>
<dbReference type="EMBL" id="MU007036">
    <property type="protein sequence ID" value="KAF2430778.1"/>
    <property type="molecule type" value="Genomic_DNA"/>
</dbReference>
<name>A0A9P4TZC9_9PEZI</name>
<comment type="similarity">
    <text evidence="1">Belongs to the NmrA-type oxidoreductase family. Isoflavone reductase subfamily.</text>
</comment>
<keyword evidence="5" id="KW-1185">Reference proteome</keyword>
<evidence type="ECO:0000256" key="2">
    <source>
        <dbReference type="ARBA" id="ARBA00022857"/>
    </source>
</evidence>
<dbReference type="PANTHER" id="PTHR47706">
    <property type="entry name" value="NMRA-LIKE FAMILY PROTEIN"/>
    <property type="match status" value="1"/>
</dbReference>
<keyword evidence="3" id="KW-0560">Oxidoreductase</keyword>
<organism evidence="4 5">
    <name type="scientific">Tothia fuscella</name>
    <dbReference type="NCBI Taxonomy" id="1048955"/>
    <lineage>
        <taxon>Eukaryota</taxon>
        <taxon>Fungi</taxon>
        <taxon>Dikarya</taxon>
        <taxon>Ascomycota</taxon>
        <taxon>Pezizomycotina</taxon>
        <taxon>Dothideomycetes</taxon>
        <taxon>Pleosporomycetidae</taxon>
        <taxon>Venturiales</taxon>
        <taxon>Cylindrosympodiaceae</taxon>
        <taxon>Tothia</taxon>
    </lineage>
</organism>
<dbReference type="OrthoDB" id="419598at2759"/>
<comment type="caution">
    <text evidence="4">The sequence shown here is derived from an EMBL/GenBank/DDBJ whole genome shotgun (WGS) entry which is preliminary data.</text>
</comment>
<dbReference type="GO" id="GO:0016491">
    <property type="term" value="F:oxidoreductase activity"/>
    <property type="evidence" value="ECO:0007669"/>
    <property type="project" value="UniProtKB-KW"/>
</dbReference>
<dbReference type="Gene3D" id="3.90.25.10">
    <property type="entry name" value="UDP-galactose 4-epimerase, domain 1"/>
    <property type="match status" value="1"/>
</dbReference>
<accession>A0A9P4TZC9</accession>
<keyword evidence="2" id="KW-0521">NADP</keyword>
<gene>
    <name evidence="4" type="ORF">EJ08DRAFT_714131</name>
</gene>
<proteinExistence type="inferred from homology"/>
<evidence type="ECO:0000313" key="4">
    <source>
        <dbReference type="EMBL" id="KAF2430778.1"/>
    </source>
</evidence>
<dbReference type="SUPFAM" id="SSF51735">
    <property type="entry name" value="NAD(P)-binding Rossmann-fold domains"/>
    <property type="match status" value="1"/>
</dbReference>
<evidence type="ECO:0000256" key="1">
    <source>
        <dbReference type="ARBA" id="ARBA00005725"/>
    </source>
</evidence>
<dbReference type="PANTHER" id="PTHR47706:SF4">
    <property type="entry name" value="NMRA-LIKE DOMAIN-CONTAINING PROTEIN"/>
    <property type="match status" value="1"/>
</dbReference>
<dbReference type="InterPro" id="IPR051609">
    <property type="entry name" value="NmrA/Isoflavone_reductase-like"/>
</dbReference>
<sequence>MLVAIAGYGDLTRYICEEFAKAGHELLILTRTHKPQLQEQAVAQYVTDYTLSSLQAPLADREVLISTISDVSMAYTDIHRNLIMACQESPSCKRFIPAEFAANIEAFPDQPGFYYSPHEPIRKLLREQKDLEWTLVCVGWLADYLVPVKNRYIKDIGAFHPVNWGEHEFVIPGTGTEPVDFTWARDVARGLASLIEAPRGSWEPYTFMAGERKCWNAVVELVQQKFCPQVLIRHISLHTTVQMVKAAKDDNTLMLADYYLLSMSHACASPPDKVQAHKEKYFPAIHFRTLREGFLQHDEHPDSVL</sequence>
<dbReference type="Proteomes" id="UP000800235">
    <property type="component" value="Unassembled WGS sequence"/>
</dbReference>
<protein>
    <submittedName>
        <fullName evidence="4">NAD(P)-binding protein</fullName>
    </submittedName>
</protein>
<dbReference type="InterPro" id="IPR036291">
    <property type="entry name" value="NAD(P)-bd_dom_sf"/>
</dbReference>
<dbReference type="AlphaFoldDB" id="A0A9P4TZC9"/>